<reference evidence="1" key="1">
    <citation type="submission" date="2024-05" db="EMBL/GenBank/DDBJ databases">
        <title>Alkalihalobacillus sp. strain MEB203 novel alkaliphilic bacterium from Lonar Lake, India.</title>
        <authorList>
            <person name="Joshi A."/>
            <person name="Thite S."/>
            <person name="Mengade P."/>
        </authorList>
    </citation>
    <scope>NUCLEOTIDE SEQUENCE</scope>
    <source>
        <strain evidence="1">MEB 203</strain>
    </source>
</reference>
<dbReference type="GO" id="GO:0016787">
    <property type="term" value="F:hydrolase activity"/>
    <property type="evidence" value="ECO:0007669"/>
    <property type="project" value="UniProtKB-KW"/>
</dbReference>
<dbReference type="InterPro" id="IPR029062">
    <property type="entry name" value="Class_I_gatase-like"/>
</dbReference>
<dbReference type="InterPro" id="IPR044668">
    <property type="entry name" value="PuuD-like"/>
</dbReference>
<name>A0ABT5VGG1_9BACI</name>
<dbReference type="Pfam" id="PF07722">
    <property type="entry name" value="Peptidase_C26"/>
    <property type="match status" value="1"/>
</dbReference>
<keyword evidence="2" id="KW-1185">Reference proteome</keyword>
<protein>
    <submittedName>
        <fullName evidence="1">Gamma-glutamyl-gamma-aminobutyrate hydrolase family protein</fullName>
    </submittedName>
</protein>
<accession>A0ABT5VGG1</accession>
<dbReference type="CDD" id="cd01745">
    <property type="entry name" value="GATase1_2"/>
    <property type="match status" value="1"/>
</dbReference>
<dbReference type="EMBL" id="JAOTPO010000009">
    <property type="protein sequence ID" value="MDE5414543.1"/>
    <property type="molecule type" value="Genomic_DNA"/>
</dbReference>
<dbReference type="PANTHER" id="PTHR43235">
    <property type="entry name" value="GLUTAMINE AMIDOTRANSFERASE PB2B2.05-RELATED"/>
    <property type="match status" value="1"/>
</dbReference>
<dbReference type="SUPFAM" id="SSF52317">
    <property type="entry name" value="Class I glutamine amidotransferase-like"/>
    <property type="match status" value="1"/>
</dbReference>
<comment type="caution">
    <text evidence="1">The sequence shown here is derived from an EMBL/GenBank/DDBJ whole genome shotgun (WGS) entry which is preliminary data.</text>
</comment>
<evidence type="ECO:0000313" key="2">
    <source>
        <dbReference type="Proteomes" id="UP001148125"/>
    </source>
</evidence>
<keyword evidence="1" id="KW-0378">Hydrolase</keyword>
<organism evidence="1 2">
    <name type="scientific">Alkalihalobacterium chitinilyticum</name>
    <dbReference type="NCBI Taxonomy" id="2980103"/>
    <lineage>
        <taxon>Bacteria</taxon>
        <taxon>Bacillati</taxon>
        <taxon>Bacillota</taxon>
        <taxon>Bacilli</taxon>
        <taxon>Bacillales</taxon>
        <taxon>Bacillaceae</taxon>
        <taxon>Alkalihalobacterium</taxon>
    </lineage>
</organism>
<dbReference type="Gene3D" id="3.40.50.880">
    <property type="match status" value="1"/>
</dbReference>
<evidence type="ECO:0000313" key="1">
    <source>
        <dbReference type="EMBL" id="MDE5414543.1"/>
    </source>
</evidence>
<gene>
    <name evidence="1" type="ORF">N7Z68_14280</name>
</gene>
<dbReference type="RefSeq" id="WP_275119157.1">
    <property type="nucleotide sequence ID" value="NZ_JAOTPO010000009.1"/>
</dbReference>
<sequence>MLRPNQPVIGITSTIEKHNNIPSVHVHEKYVQAVILGGGIPIVIPIGPEKMVKEWVSMCDGFILSSGEDVDPYYYDTDPHPRLQTTNSKRDKFEIDLVKKAQSKQKPILAICRGIFILNVTFGGTLLQDIESNNPKAIKHFQLAERPEPTHQIKINKESWLYDVLKCTSTRVNSMHHQAIEKLAPNFKIVASAPDGVVEAIEGVGASFMVGIQWHPEEMVSEDVSMGELFRSFISKCTE</sequence>
<dbReference type="Proteomes" id="UP001148125">
    <property type="component" value="Unassembled WGS sequence"/>
</dbReference>
<dbReference type="PANTHER" id="PTHR43235:SF1">
    <property type="entry name" value="GLUTAMINE AMIDOTRANSFERASE PB2B2.05-RELATED"/>
    <property type="match status" value="1"/>
</dbReference>
<proteinExistence type="predicted"/>
<dbReference type="PROSITE" id="PS51273">
    <property type="entry name" value="GATASE_TYPE_1"/>
    <property type="match status" value="1"/>
</dbReference>
<dbReference type="InterPro" id="IPR011697">
    <property type="entry name" value="Peptidase_C26"/>
</dbReference>